<feature type="compositionally biased region" description="Basic and acidic residues" evidence="1">
    <location>
        <begin position="23"/>
        <end position="35"/>
    </location>
</feature>
<protein>
    <submittedName>
        <fullName evidence="2">Uncharacterized protein</fullName>
    </submittedName>
</protein>
<dbReference type="Gramene" id="KCW76180">
    <property type="protein sequence ID" value="KCW76180"/>
    <property type="gene ID" value="EUGRSUZ_D00570"/>
</dbReference>
<name>A0A059CE09_EUCGR</name>
<reference evidence="2" key="1">
    <citation type="submission" date="2013-07" db="EMBL/GenBank/DDBJ databases">
        <title>The genome of Eucalyptus grandis.</title>
        <authorList>
            <person name="Schmutz J."/>
            <person name="Hayes R."/>
            <person name="Myburg A."/>
            <person name="Tuskan G."/>
            <person name="Grattapaglia D."/>
            <person name="Rokhsar D.S."/>
        </authorList>
    </citation>
    <scope>NUCLEOTIDE SEQUENCE</scope>
    <source>
        <tissue evidence="2">Leaf extractions</tissue>
    </source>
</reference>
<accession>A0A059CE09</accession>
<dbReference type="AlphaFoldDB" id="A0A059CE09"/>
<proteinExistence type="predicted"/>
<dbReference type="InParanoid" id="A0A059CE09"/>
<sequence length="76" mass="8946">MLLYSQLYTRFWFQASRGRTPVDADGRNGFKKKTEPFSTSRSCEHRVIATQSTSRLKLHSLQGETRWQALHWRSTD</sequence>
<dbReference type="EMBL" id="KK198756">
    <property type="protein sequence ID" value="KCW76180.1"/>
    <property type="molecule type" value="Genomic_DNA"/>
</dbReference>
<feature type="region of interest" description="Disordered" evidence="1">
    <location>
        <begin position="23"/>
        <end position="42"/>
    </location>
</feature>
<gene>
    <name evidence="2" type="ORF">EUGRSUZ_D00570</name>
</gene>
<evidence type="ECO:0000313" key="2">
    <source>
        <dbReference type="EMBL" id="KCW76180.1"/>
    </source>
</evidence>
<organism evidence="2">
    <name type="scientific">Eucalyptus grandis</name>
    <name type="common">Flooded gum</name>
    <dbReference type="NCBI Taxonomy" id="71139"/>
    <lineage>
        <taxon>Eukaryota</taxon>
        <taxon>Viridiplantae</taxon>
        <taxon>Streptophyta</taxon>
        <taxon>Embryophyta</taxon>
        <taxon>Tracheophyta</taxon>
        <taxon>Spermatophyta</taxon>
        <taxon>Magnoliopsida</taxon>
        <taxon>eudicotyledons</taxon>
        <taxon>Gunneridae</taxon>
        <taxon>Pentapetalae</taxon>
        <taxon>rosids</taxon>
        <taxon>malvids</taxon>
        <taxon>Myrtales</taxon>
        <taxon>Myrtaceae</taxon>
        <taxon>Myrtoideae</taxon>
        <taxon>Eucalypteae</taxon>
        <taxon>Eucalyptus</taxon>
    </lineage>
</organism>
<evidence type="ECO:0000256" key="1">
    <source>
        <dbReference type="SAM" id="MobiDB-lite"/>
    </source>
</evidence>